<evidence type="ECO:0000313" key="1">
    <source>
        <dbReference type="EMBL" id="MBD2535958.1"/>
    </source>
</evidence>
<sequence>MRSAWVLPDVEKKLIFDGLTANREVSLWKHDLDNTFSYWHIVYMELMQQFATPEIYLNNLRATISQEWQNGLPVIEDLLAKQEYRESLTVIQETLDALLKNKPDLNPWTPENSLLFVAVGGFSYAPGNWEKEKNLLRYYQQAVRELGEIERANQGKRI</sequence>
<evidence type="ECO:0000313" key="2">
    <source>
        <dbReference type="Proteomes" id="UP000623440"/>
    </source>
</evidence>
<gene>
    <name evidence="1" type="ORF">H6G97_44210</name>
</gene>
<protein>
    <submittedName>
        <fullName evidence="1">Uncharacterized protein</fullName>
    </submittedName>
</protein>
<comment type="caution">
    <text evidence="1">The sequence shown here is derived from an EMBL/GenBank/DDBJ whole genome shotgun (WGS) entry which is preliminary data.</text>
</comment>
<dbReference type="RefSeq" id="WP_190946738.1">
    <property type="nucleotide sequence ID" value="NZ_JACJSI010000362.1"/>
</dbReference>
<name>A0ABR8E3E1_9NOSO</name>
<dbReference type="EMBL" id="JACJSI010000362">
    <property type="protein sequence ID" value="MBD2535958.1"/>
    <property type="molecule type" value="Genomic_DNA"/>
</dbReference>
<organism evidence="1 2">
    <name type="scientific">Nostoc flagelliforme FACHB-838</name>
    <dbReference type="NCBI Taxonomy" id="2692904"/>
    <lineage>
        <taxon>Bacteria</taxon>
        <taxon>Bacillati</taxon>
        <taxon>Cyanobacteriota</taxon>
        <taxon>Cyanophyceae</taxon>
        <taxon>Nostocales</taxon>
        <taxon>Nostocaceae</taxon>
        <taxon>Nostoc</taxon>
    </lineage>
</organism>
<proteinExistence type="predicted"/>
<reference evidence="1 2" key="1">
    <citation type="journal article" date="2020" name="ISME J.">
        <title>Comparative genomics reveals insights into cyanobacterial evolution and habitat adaptation.</title>
        <authorList>
            <person name="Chen M.Y."/>
            <person name="Teng W.K."/>
            <person name="Zhao L."/>
            <person name="Hu C.X."/>
            <person name="Zhou Y.K."/>
            <person name="Han B.P."/>
            <person name="Song L.R."/>
            <person name="Shu W.S."/>
        </authorList>
    </citation>
    <scope>NUCLEOTIDE SEQUENCE [LARGE SCALE GENOMIC DNA]</scope>
    <source>
        <strain evidence="1 2">FACHB-838</strain>
    </source>
</reference>
<dbReference type="Proteomes" id="UP000623440">
    <property type="component" value="Unassembled WGS sequence"/>
</dbReference>
<accession>A0ABR8E3E1</accession>
<keyword evidence="2" id="KW-1185">Reference proteome</keyword>